<evidence type="ECO:0000256" key="3">
    <source>
        <dbReference type="ARBA" id="ARBA00018886"/>
    </source>
</evidence>
<dbReference type="GO" id="GO:0004146">
    <property type="term" value="F:dihydrofolate reductase activity"/>
    <property type="evidence" value="ECO:0007669"/>
    <property type="project" value="UniProtKB-EC"/>
</dbReference>
<dbReference type="InterPro" id="IPR024072">
    <property type="entry name" value="DHFR-like_dom_sf"/>
</dbReference>
<evidence type="ECO:0000259" key="9">
    <source>
        <dbReference type="PROSITE" id="PS51330"/>
    </source>
</evidence>
<dbReference type="EC" id="1.5.1.3" evidence="2"/>
<evidence type="ECO:0000256" key="5">
    <source>
        <dbReference type="ARBA" id="ARBA00022857"/>
    </source>
</evidence>
<feature type="region of interest" description="Disordered" evidence="8">
    <location>
        <begin position="88"/>
        <end position="108"/>
    </location>
</feature>
<dbReference type="eggNOG" id="KOG1324">
    <property type="taxonomic scope" value="Eukaryota"/>
</dbReference>
<evidence type="ECO:0000256" key="2">
    <source>
        <dbReference type="ARBA" id="ARBA00012856"/>
    </source>
</evidence>
<reference evidence="10 11" key="1">
    <citation type="journal article" date="2013" name="BMC Genomics">
        <title>Genomics-driven discovery of the pneumocandin biosynthetic gene cluster in the fungus Glarea lozoyensis.</title>
        <authorList>
            <person name="Chen L."/>
            <person name="Yue Q."/>
            <person name="Zhang X."/>
            <person name="Xiang M."/>
            <person name="Wang C."/>
            <person name="Li S."/>
            <person name="Che Y."/>
            <person name="Ortiz-Lopez F.J."/>
            <person name="Bills G.F."/>
            <person name="Liu X."/>
            <person name="An Z."/>
        </authorList>
    </citation>
    <scope>NUCLEOTIDE SEQUENCE [LARGE SCALE GENOMIC DNA]</scope>
    <source>
        <strain evidence="11">ATCC 20868 / MF5171</strain>
    </source>
</reference>
<dbReference type="Pfam" id="PF00186">
    <property type="entry name" value="DHFR_1"/>
    <property type="match status" value="1"/>
</dbReference>
<proteinExistence type="inferred from homology"/>
<comment type="pathway">
    <text evidence="1">Cofactor biosynthesis; tetrahydrofolate biosynthesis; 5,6,7,8-tetrahydrofolate from 7,8-dihydrofolate: step 1/1.</text>
</comment>
<dbReference type="GO" id="GO:0050661">
    <property type="term" value="F:NADP binding"/>
    <property type="evidence" value="ECO:0007669"/>
    <property type="project" value="InterPro"/>
</dbReference>
<dbReference type="OMA" id="QYEFQMW"/>
<feature type="compositionally biased region" description="Low complexity" evidence="8">
    <location>
        <begin position="89"/>
        <end position="103"/>
    </location>
</feature>
<comment type="similarity">
    <text evidence="7">Belongs to the dihydrofolate reductase family.</text>
</comment>
<dbReference type="GO" id="GO:0046452">
    <property type="term" value="P:dihydrofolate metabolic process"/>
    <property type="evidence" value="ECO:0007669"/>
    <property type="project" value="TreeGrafter"/>
</dbReference>
<dbReference type="GeneID" id="19465167"/>
<name>S3DM06_GLAL2</name>
<protein>
    <recommendedName>
        <fullName evidence="3">Dihydrofolate reductase</fullName>
        <ecNumber evidence="2">1.5.1.3</ecNumber>
    </recommendedName>
</protein>
<evidence type="ECO:0000256" key="4">
    <source>
        <dbReference type="ARBA" id="ARBA00022563"/>
    </source>
</evidence>
<dbReference type="OrthoDB" id="414698at2759"/>
<keyword evidence="11" id="KW-1185">Reference proteome</keyword>
<dbReference type="PANTHER" id="PTHR48069">
    <property type="entry name" value="DIHYDROFOLATE REDUCTASE"/>
    <property type="match status" value="1"/>
</dbReference>
<dbReference type="Gene3D" id="3.40.430.10">
    <property type="entry name" value="Dihydrofolate Reductase, subunit A"/>
    <property type="match status" value="1"/>
</dbReference>
<accession>S3DM06</accession>
<dbReference type="InterPro" id="IPR012259">
    <property type="entry name" value="DHFR"/>
</dbReference>
<organism evidence="10 11">
    <name type="scientific">Glarea lozoyensis (strain ATCC 20868 / MF5171)</name>
    <dbReference type="NCBI Taxonomy" id="1116229"/>
    <lineage>
        <taxon>Eukaryota</taxon>
        <taxon>Fungi</taxon>
        <taxon>Dikarya</taxon>
        <taxon>Ascomycota</taxon>
        <taxon>Pezizomycotina</taxon>
        <taxon>Leotiomycetes</taxon>
        <taxon>Helotiales</taxon>
        <taxon>Helotiaceae</taxon>
        <taxon>Glarea</taxon>
    </lineage>
</organism>
<evidence type="ECO:0000256" key="7">
    <source>
        <dbReference type="RuleBase" id="RU004474"/>
    </source>
</evidence>
<dbReference type="HOGENOM" id="CLU_043966_2_1_1"/>
<sequence length="214" mass="23837">MTALHTSQSQAPDDMGLELTLIVAATTKMGIGFKGGLPWKGLKKEMAYFRRVTLGGGESQNTVIMGRKTWDSIPPKFRPLKGRRNVVISRSLSPSSTPASTTPETADGPIILQSLPDAIEFLRNTQKNEKVSGKVFIIGGAQIYKSALEMKEAKRVLLTRVQGDFECDTYFPEMGEGWSKKSGEELRGWTGEGEEVEEEIEEGGVRYRFEMWER</sequence>
<dbReference type="InterPro" id="IPR001796">
    <property type="entry name" value="DHFR_dom"/>
</dbReference>
<dbReference type="PRINTS" id="PR00070">
    <property type="entry name" value="DHFR"/>
</dbReference>
<keyword evidence="6" id="KW-0560">Oxidoreductase</keyword>
<dbReference type="RefSeq" id="XP_008079718.1">
    <property type="nucleotide sequence ID" value="XM_008081527.1"/>
</dbReference>
<evidence type="ECO:0000256" key="6">
    <source>
        <dbReference type="ARBA" id="ARBA00023002"/>
    </source>
</evidence>
<feature type="domain" description="DHFR" evidence="9">
    <location>
        <begin position="18"/>
        <end position="214"/>
    </location>
</feature>
<evidence type="ECO:0000256" key="1">
    <source>
        <dbReference type="ARBA" id="ARBA00004903"/>
    </source>
</evidence>
<dbReference type="GO" id="GO:0005739">
    <property type="term" value="C:mitochondrion"/>
    <property type="evidence" value="ECO:0007669"/>
    <property type="project" value="TreeGrafter"/>
</dbReference>
<keyword evidence="4" id="KW-0554">One-carbon metabolism</keyword>
<dbReference type="PROSITE" id="PS00075">
    <property type="entry name" value="DHFR_1"/>
    <property type="match status" value="1"/>
</dbReference>
<dbReference type="STRING" id="1116229.S3DM06"/>
<dbReference type="AlphaFoldDB" id="S3DM06"/>
<dbReference type="EMBL" id="KE145358">
    <property type="protein sequence ID" value="EPE33101.1"/>
    <property type="molecule type" value="Genomic_DNA"/>
</dbReference>
<evidence type="ECO:0000313" key="10">
    <source>
        <dbReference type="EMBL" id="EPE33101.1"/>
    </source>
</evidence>
<dbReference type="SUPFAM" id="SSF53597">
    <property type="entry name" value="Dihydrofolate reductase-like"/>
    <property type="match status" value="1"/>
</dbReference>
<evidence type="ECO:0000256" key="8">
    <source>
        <dbReference type="SAM" id="MobiDB-lite"/>
    </source>
</evidence>
<dbReference type="GO" id="GO:0046654">
    <property type="term" value="P:tetrahydrofolate biosynthetic process"/>
    <property type="evidence" value="ECO:0007669"/>
    <property type="project" value="UniProtKB-UniPathway"/>
</dbReference>
<keyword evidence="5" id="KW-0521">NADP</keyword>
<evidence type="ECO:0000313" key="11">
    <source>
        <dbReference type="Proteomes" id="UP000016922"/>
    </source>
</evidence>
<gene>
    <name evidence="10" type="ORF">GLAREA_06113</name>
</gene>
<dbReference type="GO" id="GO:0046655">
    <property type="term" value="P:folic acid metabolic process"/>
    <property type="evidence" value="ECO:0007669"/>
    <property type="project" value="TreeGrafter"/>
</dbReference>
<dbReference type="Proteomes" id="UP000016922">
    <property type="component" value="Unassembled WGS sequence"/>
</dbReference>
<dbReference type="UniPathway" id="UPA00077">
    <property type="reaction ID" value="UER00158"/>
</dbReference>
<dbReference type="CDD" id="cd00209">
    <property type="entry name" value="DHFR"/>
    <property type="match status" value="1"/>
</dbReference>
<dbReference type="InterPro" id="IPR017925">
    <property type="entry name" value="DHFR_CS"/>
</dbReference>
<dbReference type="PROSITE" id="PS51330">
    <property type="entry name" value="DHFR_2"/>
    <property type="match status" value="1"/>
</dbReference>
<dbReference type="GO" id="GO:0006730">
    <property type="term" value="P:one-carbon metabolic process"/>
    <property type="evidence" value="ECO:0007669"/>
    <property type="project" value="UniProtKB-KW"/>
</dbReference>
<dbReference type="KEGG" id="glz:GLAREA_06113"/>
<dbReference type="PANTHER" id="PTHR48069:SF3">
    <property type="entry name" value="DIHYDROFOLATE REDUCTASE"/>
    <property type="match status" value="1"/>
</dbReference>